<sequence length="251" mass="28218">MDMLSRRSFTQGTLGSLLTFSLLETLYERDAFGADTAPDVSRWFADVNQLGWDLKEQQISQADWRSKLEELLAKVDLPALLKSIDFDKLTKNVTLPDAGARSLRFSFTQIEGAPQKLAYGKQVFAMKKGCSVVPHGHNNMATAFIILQGKFRGKHYDRLADEAKHVVIRPTIDREFGPAEYSTVTDEKDNVHWFKAESEGAFIFNLHAMNITPGKGVPTGRIYLDPNGEKLDDGLIRARRINHDEATKLYG</sequence>
<keyword evidence="2" id="KW-1185">Reference proteome</keyword>
<dbReference type="InterPro" id="IPR014710">
    <property type="entry name" value="RmlC-like_jellyroll"/>
</dbReference>
<name>A0A518E0L0_9BACT</name>
<gene>
    <name evidence="1" type="ORF">Pla8534_54670</name>
</gene>
<dbReference type="KEGG" id="lcre:Pla8534_54670"/>
<dbReference type="OrthoDB" id="7432190at2"/>
<accession>A0A518E0L0</accession>
<protein>
    <submittedName>
        <fullName evidence="1">Uncharacterized protein</fullName>
    </submittedName>
</protein>
<dbReference type="InterPro" id="IPR011051">
    <property type="entry name" value="RmlC_Cupin_sf"/>
</dbReference>
<dbReference type="EMBL" id="CP036433">
    <property type="protein sequence ID" value="QDU97617.1"/>
    <property type="molecule type" value="Genomic_DNA"/>
</dbReference>
<reference evidence="1 2" key="1">
    <citation type="submission" date="2019-02" db="EMBL/GenBank/DDBJ databases">
        <title>Deep-cultivation of Planctomycetes and their phenomic and genomic characterization uncovers novel biology.</title>
        <authorList>
            <person name="Wiegand S."/>
            <person name="Jogler M."/>
            <person name="Boedeker C."/>
            <person name="Pinto D."/>
            <person name="Vollmers J."/>
            <person name="Rivas-Marin E."/>
            <person name="Kohn T."/>
            <person name="Peeters S.H."/>
            <person name="Heuer A."/>
            <person name="Rast P."/>
            <person name="Oberbeckmann S."/>
            <person name="Bunk B."/>
            <person name="Jeske O."/>
            <person name="Meyerdierks A."/>
            <person name="Storesund J.E."/>
            <person name="Kallscheuer N."/>
            <person name="Luecker S."/>
            <person name="Lage O.M."/>
            <person name="Pohl T."/>
            <person name="Merkel B.J."/>
            <person name="Hornburger P."/>
            <person name="Mueller R.-W."/>
            <person name="Bruemmer F."/>
            <person name="Labrenz M."/>
            <person name="Spormann A.M."/>
            <person name="Op den Camp H."/>
            <person name="Overmann J."/>
            <person name="Amann R."/>
            <person name="Jetten M.S.M."/>
            <person name="Mascher T."/>
            <person name="Medema M.H."/>
            <person name="Devos D.P."/>
            <person name="Kaster A.-K."/>
            <person name="Ovreas L."/>
            <person name="Rohde M."/>
            <person name="Galperin M.Y."/>
            <person name="Jogler C."/>
        </authorList>
    </citation>
    <scope>NUCLEOTIDE SEQUENCE [LARGE SCALE GENOMIC DNA]</scope>
    <source>
        <strain evidence="1 2">Pla85_3_4</strain>
    </source>
</reference>
<dbReference type="Proteomes" id="UP000317648">
    <property type="component" value="Chromosome"/>
</dbReference>
<dbReference type="RefSeq" id="WP_145056381.1">
    <property type="nucleotide sequence ID" value="NZ_CP036433.1"/>
</dbReference>
<organism evidence="1 2">
    <name type="scientific">Lignipirellula cremea</name>
    <dbReference type="NCBI Taxonomy" id="2528010"/>
    <lineage>
        <taxon>Bacteria</taxon>
        <taxon>Pseudomonadati</taxon>
        <taxon>Planctomycetota</taxon>
        <taxon>Planctomycetia</taxon>
        <taxon>Pirellulales</taxon>
        <taxon>Pirellulaceae</taxon>
        <taxon>Lignipirellula</taxon>
    </lineage>
</organism>
<dbReference type="SUPFAM" id="SSF51182">
    <property type="entry name" value="RmlC-like cupins"/>
    <property type="match status" value="1"/>
</dbReference>
<dbReference type="AlphaFoldDB" id="A0A518E0L0"/>
<dbReference type="Gene3D" id="2.60.120.10">
    <property type="entry name" value="Jelly Rolls"/>
    <property type="match status" value="1"/>
</dbReference>
<proteinExistence type="predicted"/>
<evidence type="ECO:0000313" key="2">
    <source>
        <dbReference type="Proteomes" id="UP000317648"/>
    </source>
</evidence>
<evidence type="ECO:0000313" key="1">
    <source>
        <dbReference type="EMBL" id="QDU97617.1"/>
    </source>
</evidence>